<sequence>MTVTHNDPQISYPTVRRLELERPWSWLSAGWRDLWQAPGVSLVYGAIFCLVSFAITAGVLLADLAYLLLPLTAGFMLVGPMLAVGLYETSRRLETGEPVSLGVALFVATRSPMRLAFLGVTLMIVLLIWMRLATLLFALFLGTTHFPPLAEIVPTLLFTMNGLMLLMVGSAAGALLAALVFAVSVISVPLLMERDVDFMTAVITSIQSVRRNPKPMLLWAWLIALLTACGLVTLFLGLIITFPLVGHATWHAYRDTIGR</sequence>
<feature type="transmembrane region" description="Helical" evidence="1">
    <location>
        <begin position="162"/>
        <end position="191"/>
    </location>
</feature>
<name>A0A967C9K5_9PROT</name>
<feature type="transmembrane region" description="Helical" evidence="1">
    <location>
        <begin position="218"/>
        <end position="245"/>
    </location>
</feature>
<feature type="transmembrane region" description="Helical" evidence="1">
    <location>
        <begin position="115"/>
        <end position="142"/>
    </location>
</feature>
<dbReference type="RefSeq" id="WP_167224477.1">
    <property type="nucleotide sequence ID" value="NZ_JAAQPH010000007.1"/>
</dbReference>
<keyword evidence="1" id="KW-1133">Transmembrane helix</keyword>
<dbReference type="InterPro" id="IPR018692">
    <property type="entry name" value="DUF2189"/>
</dbReference>
<keyword evidence="1" id="KW-0812">Transmembrane</keyword>
<accession>A0A967C9K5</accession>
<dbReference type="Proteomes" id="UP000761264">
    <property type="component" value="Unassembled WGS sequence"/>
</dbReference>
<organism evidence="2 3">
    <name type="scientific">Pelagibius litoralis</name>
    <dbReference type="NCBI Taxonomy" id="374515"/>
    <lineage>
        <taxon>Bacteria</taxon>
        <taxon>Pseudomonadati</taxon>
        <taxon>Pseudomonadota</taxon>
        <taxon>Alphaproteobacteria</taxon>
        <taxon>Rhodospirillales</taxon>
        <taxon>Rhodovibrionaceae</taxon>
        <taxon>Pelagibius</taxon>
    </lineage>
</organism>
<feature type="transmembrane region" description="Helical" evidence="1">
    <location>
        <begin position="67"/>
        <end position="87"/>
    </location>
</feature>
<evidence type="ECO:0000313" key="2">
    <source>
        <dbReference type="EMBL" id="NIA69172.1"/>
    </source>
</evidence>
<keyword evidence="3" id="KW-1185">Reference proteome</keyword>
<dbReference type="AlphaFoldDB" id="A0A967C9K5"/>
<keyword evidence="1" id="KW-0472">Membrane</keyword>
<evidence type="ECO:0000313" key="3">
    <source>
        <dbReference type="Proteomes" id="UP000761264"/>
    </source>
</evidence>
<proteinExistence type="predicted"/>
<dbReference type="EMBL" id="JAAQPH010000007">
    <property type="protein sequence ID" value="NIA69172.1"/>
    <property type="molecule type" value="Genomic_DNA"/>
</dbReference>
<comment type="caution">
    <text evidence="2">The sequence shown here is derived from an EMBL/GenBank/DDBJ whole genome shotgun (WGS) entry which is preliminary data.</text>
</comment>
<evidence type="ECO:0000256" key="1">
    <source>
        <dbReference type="SAM" id="Phobius"/>
    </source>
</evidence>
<reference evidence="2" key="1">
    <citation type="submission" date="2020-03" db="EMBL/GenBank/DDBJ databases">
        <title>Genome of Pelagibius litoralis DSM 21314T.</title>
        <authorList>
            <person name="Wang G."/>
        </authorList>
    </citation>
    <scope>NUCLEOTIDE SEQUENCE</scope>
    <source>
        <strain evidence="2">DSM 21314</strain>
    </source>
</reference>
<protein>
    <submittedName>
        <fullName evidence="2">DUF2189 domain-containing protein</fullName>
    </submittedName>
</protein>
<feature type="transmembrane region" description="Helical" evidence="1">
    <location>
        <begin position="42"/>
        <end position="61"/>
    </location>
</feature>
<dbReference type="Pfam" id="PF09955">
    <property type="entry name" value="DUF2189"/>
    <property type="match status" value="1"/>
</dbReference>
<gene>
    <name evidence="2" type="ORF">HBA54_11285</name>
</gene>